<dbReference type="EMBL" id="UZAU01000740">
    <property type="status" value="NOT_ANNOTATED_CDS"/>
    <property type="molecule type" value="Genomic_DNA"/>
</dbReference>
<dbReference type="InterPro" id="IPR005162">
    <property type="entry name" value="Retrotrans_gag_dom"/>
</dbReference>
<accession>A0A803QHL0</accession>
<evidence type="ECO:0000313" key="3">
    <source>
        <dbReference type="Proteomes" id="UP000596661"/>
    </source>
</evidence>
<reference evidence="2" key="1">
    <citation type="submission" date="2018-11" db="EMBL/GenBank/DDBJ databases">
        <authorList>
            <person name="Grassa J C."/>
        </authorList>
    </citation>
    <scope>NUCLEOTIDE SEQUENCE [LARGE SCALE GENOMIC DNA]</scope>
</reference>
<protein>
    <recommendedName>
        <fullName evidence="1">Retrotransposon gag domain-containing protein</fullName>
    </recommendedName>
</protein>
<reference evidence="2" key="2">
    <citation type="submission" date="2021-03" db="UniProtKB">
        <authorList>
            <consortium name="EnsemblPlants"/>
        </authorList>
    </citation>
    <scope>IDENTIFICATION</scope>
</reference>
<keyword evidence="3" id="KW-1185">Reference proteome</keyword>
<proteinExistence type="predicted"/>
<feature type="domain" description="Retrotransposon gag" evidence="1">
    <location>
        <begin position="38"/>
        <end position="126"/>
    </location>
</feature>
<evidence type="ECO:0000259" key="1">
    <source>
        <dbReference type="Pfam" id="PF03732"/>
    </source>
</evidence>
<dbReference type="PANTHER" id="PTHR33223:SF10">
    <property type="entry name" value="AMINOTRANSFERASE-LIKE PLANT MOBILE DOMAIN-CONTAINING PROTEIN"/>
    <property type="match status" value="1"/>
</dbReference>
<sequence length="245" mass="27506">MPQMKLYEGRTDPRDHLSNYNYIMQVTKASVDAKCLCFSLTLSKSVEDWWKILSGGSIHNWRDLQAMCRKQFVAVKAFNLVASSLTSVKQQLRESLKKYIQRMIDVATKTKVTDVMKIVALTLGLATGSLLWGDLQRKREDTITDFLMRAQGFINLEEAYTQAYGVLLEPSTDIPNAQTSQMTTPSFYTLPTTFTTPTVCGSRSSVQPAAQASSFEFKAVKTRYSTAPRQTNQKVEVAQSNITQS</sequence>
<dbReference type="EnsemblPlants" id="evm.model.09.858">
    <property type="protein sequence ID" value="cds.evm.model.09.858"/>
    <property type="gene ID" value="evm.TU.09.858"/>
</dbReference>
<organism evidence="2 3">
    <name type="scientific">Cannabis sativa</name>
    <name type="common">Hemp</name>
    <name type="synonym">Marijuana</name>
    <dbReference type="NCBI Taxonomy" id="3483"/>
    <lineage>
        <taxon>Eukaryota</taxon>
        <taxon>Viridiplantae</taxon>
        <taxon>Streptophyta</taxon>
        <taxon>Embryophyta</taxon>
        <taxon>Tracheophyta</taxon>
        <taxon>Spermatophyta</taxon>
        <taxon>Magnoliopsida</taxon>
        <taxon>eudicotyledons</taxon>
        <taxon>Gunneridae</taxon>
        <taxon>Pentapetalae</taxon>
        <taxon>rosids</taxon>
        <taxon>fabids</taxon>
        <taxon>Rosales</taxon>
        <taxon>Cannabaceae</taxon>
        <taxon>Cannabis</taxon>
    </lineage>
</organism>
<evidence type="ECO:0000313" key="2">
    <source>
        <dbReference type="EnsemblPlants" id="cds.evm.model.09.858"/>
    </source>
</evidence>
<dbReference type="Pfam" id="PF03732">
    <property type="entry name" value="Retrotrans_gag"/>
    <property type="match status" value="1"/>
</dbReference>
<dbReference type="PANTHER" id="PTHR33223">
    <property type="entry name" value="CCHC-TYPE DOMAIN-CONTAINING PROTEIN"/>
    <property type="match status" value="1"/>
</dbReference>
<dbReference type="OMA" id="FASAIMD"/>
<name>A0A803QHL0_CANSA</name>
<dbReference type="AlphaFoldDB" id="A0A803QHL0"/>
<dbReference type="Proteomes" id="UP000596661">
    <property type="component" value="Chromosome 9"/>
</dbReference>
<dbReference type="Gramene" id="evm.model.09.858">
    <property type="protein sequence ID" value="cds.evm.model.09.858"/>
    <property type="gene ID" value="evm.TU.09.858"/>
</dbReference>